<evidence type="ECO:0000313" key="3">
    <source>
        <dbReference type="EMBL" id="KKL28643.1"/>
    </source>
</evidence>
<feature type="transmembrane region" description="Helical" evidence="1">
    <location>
        <begin position="94"/>
        <end position="114"/>
    </location>
</feature>
<dbReference type="EMBL" id="LAZR01035024">
    <property type="protein sequence ID" value="KKL28643.1"/>
    <property type="molecule type" value="Genomic_DNA"/>
</dbReference>
<keyword evidence="1" id="KW-0472">Membrane</keyword>
<protein>
    <recommendedName>
        <fullName evidence="2">SGNH domain-containing protein</fullName>
    </recommendedName>
</protein>
<keyword evidence="1" id="KW-0812">Transmembrane</keyword>
<evidence type="ECO:0000256" key="1">
    <source>
        <dbReference type="SAM" id="Phobius"/>
    </source>
</evidence>
<keyword evidence="1" id="KW-1133">Transmembrane helix</keyword>
<accession>A0A0F9EXR8</accession>
<reference evidence="3" key="1">
    <citation type="journal article" date="2015" name="Nature">
        <title>Complex archaea that bridge the gap between prokaryotes and eukaryotes.</title>
        <authorList>
            <person name="Spang A."/>
            <person name="Saw J.H."/>
            <person name="Jorgensen S.L."/>
            <person name="Zaremba-Niedzwiedzka K."/>
            <person name="Martijn J."/>
            <person name="Lind A.E."/>
            <person name="van Eijk R."/>
            <person name="Schleper C."/>
            <person name="Guy L."/>
            <person name="Ettema T.J."/>
        </authorList>
    </citation>
    <scope>NUCLEOTIDE SEQUENCE</scope>
</reference>
<dbReference type="Pfam" id="PF19040">
    <property type="entry name" value="SGNH"/>
    <property type="match status" value="1"/>
</dbReference>
<proteinExistence type="predicted"/>
<dbReference type="AlphaFoldDB" id="A0A0F9EXR8"/>
<comment type="caution">
    <text evidence="3">The sequence shown here is derived from an EMBL/GenBank/DDBJ whole genome shotgun (WGS) entry which is preliminary data.</text>
</comment>
<dbReference type="InterPro" id="IPR043968">
    <property type="entry name" value="SGNH"/>
</dbReference>
<sequence>MPFSEKTVDHKDFGKISIVKSTRSGRISISMKPFEPIRLTIPVFVFYKMYNLAPPSNTETACLIGITFLLSYISWTFIEGPFRNRKLLTNQKSILITGCSTIFIFSSIGAVMALEDGFPSRASNETNKLLAAATDSATIKQYECAPINSTSKAPPEICQTGSLLQEAPTFAVWGDSHGDALLPAINKAAQANNIRGVSMVKGGCIPLLDAHQIEQGYETCDDIGRSLITYLSEHTEINKVILISRWAIYAEGVRYRNENGNNVYIKDSETVNPSLDENKKVFIRSMKRTLDELAKLNLQIILVTATPETEWN</sequence>
<gene>
    <name evidence="3" type="ORF">LCGC14_2373080</name>
</gene>
<feature type="domain" description="SGNH" evidence="2">
    <location>
        <begin position="154"/>
        <end position="310"/>
    </location>
</feature>
<feature type="non-terminal residue" evidence="3">
    <location>
        <position position="312"/>
    </location>
</feature>
<organism evidence="3">
    <name type="scientific">marine sediment metagenome</name>
    <dbReference type="NCBI Taxonomy" id="412755"/>
    <lineage>
        <taxon>unclassified sequences</taxon>
        <taxon>metagenomes</taxon>
        <taxon>ecological metagenomes</taxon>
    </lineage>
</organism>
<evidence type="ECO:0000259" key="2">
    <source>
        <dbReference type="Pfam" id="PF19040"/>
    </source>
</evidence>
<name>A0A0F9EXR8_9ZZZZ</name>
<feature type="transmembrane region" description="Helical" evidence="1">
    <location>
        <begin position="63"/>
        <end position="82"/>
    </location>
</feature>